<feature type="compositionally biased region" description="Basic residues" evidence="1">
    <location>
        <begin position="55"/>
        <end position="64"/>
    </location>
</feature>
<feature type="non-terminal residue" evidence="2">
    <location>
        <position position="64"/>
    </location>
</feature>
<proteinExistence type="predicted"/>
<sequence>ERGKGAALRRKQHQRNGAPLRAHRAHHGLRPGADHRPAREVRLPRRGGRAGGGGRPHRRRGRAA</sequence>
<feature type="compositionally biased region" description="Basic residues" evidence="1">
    <location>
        <begin position="1"/>
        <end position="14"/>
    </location>
</feature>
<dbReference type="AlphaFoldDB" id="A0A6J4K825"/>
<protein>
    <submittedName>
        <fullName evidence="2">Uncharacterized protein</fullName>
    </submittedName>
</protein>
<accession>A0A6J4K825</accession>
<organism evidence="2">
    <name type="scientific">uncultured Gemmatimonadota bacterium</name>
    <dbReference type="NCBI Taxonomy" id="203437"/>
    <lineage>
        <taxon>Bacteria</taxon>
        <taxon>Pseudomonadati</taxon>
        <taxon>Gemmatimonadota</taxon>
        <taxon>environmental samples</taxon>
    </lineage>
</organism>
<evidence type="ECO:0000256" key="1">
    <source>
        <dbReference type="SAM" id="MobiDB-lite"/>
    </source>
</evidence>
<evidence type="ECO:0000313" key="2">
    <source>
        <dbReference type="EMBL" id="CAA9298069.1"/>
    </source>
</evidence>
<feature type="region of interest" description="Disordered" evidence="1">
    <location>
        <begin position="1"/>
        <end position="64"/>
    </location>
</feature>
<feature type="compositionally biased region" description="Basic and acidic residues" evidence="1">
    <location>
        <begin position="32"/>
        <end position="43"/>
    </location>
</feature>
<feature type="non-terminal residue" evidence="2">
    <location>
        <position position="1"/>
    </location>
</feature>
<name>A0A6J4K825_9BACT</name>
<dbReference type="EMBL" id="CADCTV010000061">
    <property type="protein sequence ID" value="CAA9298069.1"/>
    <property type="molecule type" value="Genomic_DNA"/>
</dbReference>
<gene>
    <name evidence="2" type="ORF">AVDCRST_MAG89-259</name>
</gene>
<reference evidence="2" key="1">
    <citation type="submission" date="2020-02" db="EMBL/GenBank/DDBJ databases">
        <authorList>
            <person name="Meier V. D."/>
        </authorList>
    </citation>
    <scope>NUCLEOTIDE SEQUENCE</scope>
    <source>
        <strain evidence="2">AVDCRST_MAG89</strain>
    </source>
</reference>